<feature type="domain" description="Ubiquitin-like protease family profile" evidence="7">
    <location>
        <begin position="616"/>
        <end position="1064"/>
    </location>
</feature>
<evidence type="ECO:0000256" key="5">
    <source>
        <dbReference type="ARBA" id="ARBA00022801"/>
    </source>
</evidence>
<dbReference type="OrthoDB" id="442460at2759"/>
<keyword evidence="2" id="KW-0597">Phosphoprotein</keyword>
<dbReference type="Gene3D" id="3.40.395.10">
    <property type="entry name" value="Adenoviral Proteinase, Chain A"/>
    <property type="match status" value="1"/>
</dbReference>
<dbReference type="InterPro" id="IPR003653">
    <property type="entry name" value="Peptidase_C48_C"/>
</dbReference>
<dbReference type="SUPFAM" id="SSF54001">
    <property type="entry name" value="Cysteine proteinases"/>
    <property type="match status" value="1"/>
</dbReference>
<dbReference type="PROSITE" id="PS50600">
    <property type="entry name" value="ULP_PROTEASE"/>
    <property type="match status" value="1"/>
</dbReference>
<reference evidence="8" key="1">
    <citation type="submission" date="2018-04" db="EMBL/GenBank/DDBJ databases">
        <title>Whole genome sequencing of Hypsizygus marmoreus.</title>
        <authorList>
            <person name="Choi I.-G."/>
            <person name="Min B."/>
            <person name="Kim J.-G."/>
            <person name="Kim S."/>
            <person name="Oh Y.-L."/>
            <person name="Kong W.-S."/>
            <person name="Park H."/>
            <person name="Jeong J."/>
            <person name="Song E.-S."/>
        </authorList>
    </citation>
    <scope>NUCLEOTIDE SEQUENCE [LARGE SCALE GENOMIC DNA]</scope>
    <source>
        <strain evidence="8">51987-8</strain>
    </source>
</reference>
<dbReference type="GO" id="GO:0005634">
    <property type="term" value="C:nucleus"/>
    <property type="evidence" value="ECO:0007669"/>
    <property type="project" value="TreeGrafter"/>
</dbReference>
<keyword evidence="3" id="KW-0645">Protease</keyword>
<evidence type="ECO:0000256" key="6">
    <source>
        <dbReference type="SAM" id="MobiDB-lite"/>
    </source>
</evidence>
<evidence type="ECO:0000256" key="3">
    <source>
        <dbReference type="ARBA" id="ARBA00022670"/>
    </source>
</evidence>
<gene>
    <name evidence="8" type="ORF">Hypma_000947</name>
</gene>
<dbReference type="AlphaFoldDB" id="A0A369JGL0"/>
<evidence type="ECO:0000256" key="1">
    <source>
        <dbReference type="ARBA" id="ARBA00005234"/>
    </source>
</evidence>
<feature type="compositionally biased region" description="Pro residues" evidence="6">
    <location>
        <begin position="25"/>
        <end position="47"/>
    </location>
</feature>
<accession>A0A369JGL0</accession>
<comment type="caution">
    <text evidence="8">The sequence shown here is derived from an EMBL/GenBank/DDBJ whole genome shotgun (WGS) entry which is preliminary data.</text>
</comment>
<dbReference type="PANTHER" id="PTHR46896:SF3">
    <property type="entry name" value="FI06413P-RELATED"/>
    <property type="match status" value="1"/>
</dbReference>
<feature type="region of interest" description="Disordered" evidence="6">
    <location>
        <begin position="886"/>
        <end position="927"/>
    </location>
</feature>
<feature type="region of interest" description="Disordered" evidence="6">
    <location>
        <begin position="504"/>
        <end position="602"/>
    </location>
</feature>
<dbReference type="GO" id="GO:0016926">
    <property type="term" value="P:protein desumoylation"/>
    <property type="evidence" value="ECO:0007669"/>
    <property type="project" value="TreeGrafter"/>
</dbReference>
<feature type="compositionally biased region" description="Basic and acidic residues" evidence="6">
    <location>
        <begin position="1"/>
        <end position="19"/>
    </location>
</feature>
<evidence type="ECO:0000256" key="4">
    <source>
        <dbReference type="ARBA" id="ARBA00022786"/>
    </source>
</evidence>
<feature type="compositionally biased region" description="Low complexity" evidence="6">
    <location>
        <begin position="747"/>
        <end position="761"/>
    </location>
</feature>
<protein>
    <recommendedName>
        <fullName evidence="7">Ubiquitin-like protease family profile domain-containing protein</fullName>
    </recommendedName>
</protein>
<name>A0A369JGL0_HYPMA</name>
<keyword evidence="9" id="KW-1185">Reference proteome</keyword>
<sequence length="1172" mass="128766">MIPDPKDREDITLLHKNYRDASGPNPTPWKNPPTRIPPPSSSRPLPPRGYASSPFSSERMGNAHRNKNVDNNGGGRVSNRAAGNRTAGAVMTSNSAHFTGPASKRRKVTNDTYIGPGVTYVAGRGNPAMKASKPLKQPQYVIDIDDDENEDRGVVINGATSDDLNIIDKPVSTSTLEKRFKQQQSHADTIDVDASYTTSNAVASGSRSVRDGPATKNLEQHLALRGEDSDDPIEAFMTSPPPPSKAPPMHQGRVRETVERFENMEAANSRQDGAGTAGGGGKARQRESEVANSYPGPHIDLKKTSLKNRMKGKASSQGGPELRDAFATGSGFLKPSSVAENGRNKVAKASPSLPISEWFMGIKHSTSDGLCMQWKDGKLSFGKVDKPHSFYLLAEREIKSTEYFDPALLKDASKPDVVLRFTTNRVYPSDVKGRQVNLPTYVMGDSHKGNIVVKLDREHSGWSDNTYKAFIKWIKASVQDAQLLKPSGVTAVWGLAMKKSDLAEVAHSRTQKQDHRQSPPERIAFDKSRRIPKRPAPDERDDSTPPPPGELGRDISQHRDTSSSSSRPASRVNIPAGPSVPVRRSGRNVSPPRKRPPSVDPDEVILCYPQGVPGAVNITNGDCNRLLPGEFLNDTLIEFGLKLWLGTLEENNPELAKQIHVFSSFFYKKLNKKNPEEGYESVRKWTAKIDIFSKKYIIVPINENLHWYLAIIYHPEHVLLPPPPPMPSPSTRGRRSIIDATQPTPKPSSKPLSTASKPPSTVANLPLTIPKLSDEPSSIPPSVTSKTPSTISQPPSVPTTRESSLTLEYPARSDDEVEDILKGETGLNSISCSVTVDIEGSPTATSTPTVVEQDGPEQLANDVMVISSSPLTEMEIDDHCPPPAFHRGLSKTVSDYEGEGSAGRKDKHGADVEMGDISSTSTSPDVHELFDDGIEVEHASDSKGVAPKNFYGQLSQKAQGKQKMTSEPAEPIAMVVEEEENEREEDDTRPSSSSTPKTYIFTMDSLGSKHPQAVKQLGRYLKKEAADKKRITETSDPIGKQAFVPVQPNYCDCGLYLLHFAQTFMTNPDKYCDMINSRQKSTPMSVRQKDWDDEKTTGMRERLRQQIIEMSIVWKNNRAAKEEAKRKEPVEVTESSEDEVDIVETIQTVAPTKARKIKATPQKAKAARIRGH</sequence>
<feature type="region of interest" description="Disordered" evidence="6">
    <location>
        <begin position="267"/>
        <end position="301"/>
    </location>
</feature>
<evidence type="ECO:0000259" key="7">
    <source>
        <dbReference type="PROSITE" id="PS50600"/>
    </source>
</evidence>
<feature type="compositionally biased region" description="Basic and acidic residues" evidence="6">
    <location>
        <begin position="551"/>
        <end position="561"/>
    </location>
</feature>
<feature type="compositionally biased region" description="Basic and acidic residues" evidence="6">
    <location>
        <begin position="504"/>
        <end position="529"/>
    </location>
</feature>
<feature type="region of interest" description="Disordered" evidence="6">
    <location>
        <begin position="720"/>
        <end position="804"/>
    </location>
</feature>
<feature type="compositionally biased region" description="Acidic residues" evidence="6">
    <location>
        <begin position="976"/>
        <end position="987"/>
    </location>
</feature>
<feature type="compositionally biased region" description="Polar residues" evidence="6">
    <location>
        <begin position="780"/>
        <end position="804"/>
    </location>
</feature>
<evidence type="ECO:0000256" key="2">
    <source>
        <dbReference type="ARBA" id="ARBA00022553"/>
    </source>
</evidence>
<keyword evidence="5" id="KW-0378">Hydrolase</keyword>
<feature type="region of interest" description="Disordered" evidence="6">
    <location>
        <begin position="1"/>
        <end position="85"/>
    </location>
</feature>
<feature type="compositionally biased region" description="Basic and acidic residues" evidence="6">
    <location>
        <begin position="902"/>
        <end position="911"/>
    </location>
</feature>
<dbReference type="GO" id="GO:0070139">
    <property type="term" value="F:SUMO-specific endopeptidase activity"/>
    <property type="evidence" value="ECO:0007669"/>
    <property type="project" value="TreeGrafter"/>
</dbReference>
<organism evidence="8 9">
    <name type="scientific">Hypsizygus marmoreus</name>
    <name type="common">White beech mushroom</name>
    <name type="synonym">Agaricus marmoreus</name>
    <dbReference type="NCBI Taxonomy" id="39966"/>
    <lineage>
        <taxon>Eukaryota</taxon>
        <taxon>Fungi</taxon>
        <taxon>Dikarya</taxon>
        <taxon>Basidiomycota</taxon>
        <taxon>Agaricomycotina</taxon>
        <taxon>Agaricomycetes</taxon>
        <taxon>Agaricomycetidae</taxon>
        <taxon>Agaricales</taxon>
        <taxon>Tricholomatineae</taxon>
        <taxon>Lyophyllaceae</taxon>
        <taxon>Hypsizygus</taxon>
    </lineage>
</organism>
<dbReference type="InParanoid" id="A0A369JGL0"/>
<dbReference type="STRING" id="39966.A0A369JGL0"/>
<dbReference type="PANTHER" id="PTHR46896">
    <property type="entry name" value="SENTRIN-SPECIFIC PROTEASE"/>
    <property type="match status" value="1"/>
</dbReference>
<dbReference type="GO" id="GO:0006508">
    <property type="term" value="P:proteolysis"/>
    <property type="evidence" value="ECO:0007669"/>
    <property type="project" value="UniProtKB-KW"/>
</dbReference>
<dbReference type="InterPro" id="IPR051947">
    <property type="entry name" value="Sentrin-specific_protease"/>
</dbReference>
<evidence type="ECO:0000313" key="9">
    <source>
        <dbReference type="Proteomes" id="UP000076154"/>
    </source>
</evidence>
<feature type="region of interest" description="Disordered" evidence="6">
    <location>
        <begin position="976"/>
        <end position="997"/>
    </location>
</feature>
<evidence type="ECO:0000313" key="8">
    <source>
        <dbReference type="EMBL" id="RDB17956.1"/>
    </source>
</evidence>
<dbReference type="Pfam" id="PF02902">
    <property type="entry name" value="Peptidase_C48"/>
    <property type="match status" value="2"/>
</dbReference>
<comment type="similarity">
    <text evidence="1">Belongs to the peptidase C48 family.</text>
</comment>
<proteinExistence type="inferred from homology"/>
<dbReference type="Gene3D" id="1.10.418.20">
    <property type="match status" value="1"/>
</dbReference>
<dbReference type="EMBL" id="LUEZ02000107">
    <property type="protein sequence ID" value="RDB17956.1"/>
    <property type="molecule type" value="Genomic_DNA"/>
</dbReference>
<dbReference type="GO" id="GO:0005737">
    <property type="term" value="C:cytoplasm"/>
    <property type="evidence" value="ECO:0007669"/>
    <property type="project" value="TreeGrafter"/>
</dbReference>
<keyword evidence="4" id="KW-0833">Ubl conjugation pathway</keyword>
<dbReference type="InterPro" id="IPR038765">
    <property type="entry name" value="Papain-like_cys_pep_sf"/>
</dbReference>
<feature type="region of interest" description="Disordered" evidence="6">
    <location>
        <begin position="226"/>
        <end position="250"/>
    </location>
</feature>
<dbReference type="Proteomes" id="UP000076154">
    <property type="component" value="Unassembled WGS sequence"/>
</dbReference>